<dbReference type="GeneID" id="63849924"/>
<proteinExistence type="predicted"/>
<evidence type="ECO:0000313" key="2">
    <source>
        <dbReference type="EMBL" id="KAF1851850.1"/>
    </source>
</evidence>
<protein>
    <submittedName>
        <fullName evidence="2">Uncharacterized protein</fullName>
    </submittedName>
</protein>
<reference evidence="2" key="1">
    <citation type="submission" date="2020-01" db="EMBL/GenBank/DDBJ databases">
        <authorList>
            <consortium name="DOE Joint Genome Institute"/>
            <person name="Haridas S."/>
            <person name="Albert R."/>
            <person name="Binder M."/>
            <person name="Bloem J."/>
            <person name="Labutti K."/>
            <person name="Salamov A."/>
            <person name="Andreopoulos B."/>
            <person name="Baker S.E."/>
            <person name="Barry K."/>
            <person name="Bills G."/>
            <person name="Bluhm B.H."/>
            <person name="Cannon C."/>
            <person name="Castanera R."/>
            <person name="Culley D.E."/>
            <person name="Daum C."/>
            <person name="Ezra D."/>
            <person name="Gonzalez J.B."/>
            <person name="Henrissat B."/>
            <person name="Kuo A."/>
            <person name="Liang C."/>
            <person name="Lipzen A."/>
            <person name="Lutzoni F."/>
            <person name="Magnuson J."/>
            <person name="Mondo S."/>
            <person name="Nolan M."/>
            <person name="Ohm R."/>
            <person name="Pangilinan J."/>
            <person name="Park H.-J."/>
            <person name="Ramirez L."/>
            <person name="Alfaro M."/>
            <person name="Sun H."/>
            <person name="Tritt A."/>
            <person name="Yoshinaga Y."/>
            <person name="Zwiers L.-H."/>
            <person name="Turgeon B.G."/>
            <person name="Goodwin S.B."/>
            <person name="Spatafora J.W."/>
            <person name="Crous P.W."/>
            <person name="Grigoriev I.V."/>
        </authorList>
    </citation>
    <scope>NUCLEOTIDE SEQUENCE</scope>
    <source>
        <strain evidence="2">CBS 394.84</strain>
    </source>
</reference>
<dbReference type="RefSeq" id="XP_040794413.1">
    <property type="nucleotide sequence ID" value="XM_040932673.1"/>
</dbReference>
<dbReference type="Proteomes" id="UP000800039">
    <property type="component" value="Unassembled WGS sequence"/>
</dbReference>
<keyword evidence="1" id="KW-0812">Transmembrane</keyword>
<evidence type="ECO:0000313" key="3">
    <source>
        <dbReference type="Proteomes" id="UP000800039"/>
    </source>
</evidence>
<gene>
    <name evidence="2" type="ORF">K460DRAFT_362604</name>
</gene>
<dbReference type="AlphaFoldDB" id="A0A9P4GU78"/>
<comment type="caution">
    <text evidence="2">The sequence shown here is derived from an EMBL/GenBank/DDBJ whole genome shotgun (WGS) entry which is preliminary data.</text>
</comment>
<evidence type="ECO:0000256" key="1">
    <source>
        <dbReference type="SAM" id="Phobius"/>
    </source>
</evidence>
<keyword evidence="1" id="KW-1133">Transmembrane helix</keyword>
<name>A0A9P4GU78_9PLEO</name>
<accession>A0A9P4GU78</accession>
<keyword evidence="1" id="KW-0472">Membrane</keyword>
<feature type="transmembrane region" description="Helical" evidence="1">
    <location>
        <begin position="12"/>
        <end position="32"/>
    </location>
</feature>
<dbReference type="EMBL" id="ML976614">
    <property type="protein sequence ID" value="KAF1851850.1"/>
    <property type="molecule type" value="Genomic_DNA"/>
</dbReference>
<sequence length="52" mass="5840">MSCLTQWFQPPFYTALSTSPAFLGIIASSLLLPNTHLAINTLWCHIASRLEY</sequence>
<keyword evidence="3" id="KW-1185">Reference proteome</keyword>
<organism evidence="2 3">
    <name type="scientific">Cucurbitaria berberidis CBS 394.84</name>
    <dbReference type="NCBI Taxonomy" id="1168544"/>
    <lineage>
        <taxon>Eukaryota</taxon>
        <taxon>Fungi</taxon>
        <taxon>Dikarya</taxon>
        <taxon>Ascomycota</taxon>
        <taxon>Pezizomycotina</taxon>
        <taxon>Dothideomycetes</taxon>
        <taxon>Pleosporomycetidae</taxon>
        <taxon>Pleosporales</taxon>
        <taxon>Pleosporineae</taxon>
        <taxon>Cucurbitariaceae</taxon>
        <taxon>Cucurbitaria</taxon>
    </lineage>
</organism>